<comment type="similarity">
    <text evidence="1">Belongs to the oxygen-dependent FAD-linked oxidoreductase family.</text>
</comment>
<evidence type="ECO:0000256" key="2">
    <source>
        <dbReference type="ARBA" id="ARBA00022630"/>
    </source>
</evidence>
<dbReference type="PROSITE" id="PS51387">
    <property type="entry name" value="FAD_PCMH"/>
    <property type="match status" value="1"/>
</dbReference>
<organism evidence="7 8">
    <name type="scientific">Bionectria ochroleuca</name>
    <name type="common">Gliocladium roseum</name>
    <dbReference type="NCBI Taxonomy" id="29856"/>
    <lineage>
        <taxon>Eukaryota</taxon>
        <taxon>Fungi</taxon>
        <taxon>Dikarya</taxon>
        <taxon>Ascomycota</taxon>
        <taxon>Pezizomycotina</taxon>
        <taxon>Sordariomycetes</taxon>
        <taxon>Hypocreomycetidae</taxon>
        <taxon>Hypocreales</taxon>
        <taxon>Bionectriaceae</taxon>
        <taxon>Clonostachys</taxon>
    </lineage>
</organism>
<keyword evidence="5" id="KW-0732">Signal</keyword>
<comment type="caution">
    <text evidence="7">The sequence shown here is derived from an EMBL/GenBank/DDBJ whole genome shotgun (WGS) entry which is preliminary data.</text>
</comment>
<dbReference type="PANTHER" id="PTHR42973:SF53">
    <property type="entry name" value="FAD-BINDING PCMH-TYPE DOMAIN-CONTAINING PROTEIN-RELATED"/>
    <property type="match status" value="1"/>
</dbReference>
<proteinExistence type="inferred from homology"/>
<dbReference type="InterPro" id="IPR006094">
    <property type="entry name" value="Oxid_FAD_bind_N"/>
</dbReference>
<keyword evidence="2" id="KW-0285">Flavoprotein</keyword>
<dbReference type="PANTHER" id="PTHR42973">
    <property type="entry name" value="BINDING OXIDOREDUCTASE, PUTATIVE (AFU_ORTHOLOGUE AFUA_1G17690)-RELATED"/>
    <property type="match status" value="1"/>
</dbReference>
<keyword evidence="3" id="KW-0274">FAD</keyword>
<dbReference type="InterPro" id="IPR036318">
    <property type="entry name" value="FAD-bd_PCMH-like_sf"/>
</dbReference>
<feature type="chain" id="PRO_5045858428" description="FAD-binding PCMH-type domain-containing protein" evidence="5">
    <location>
        <begin position="30"/>
        <end position="518"/>
    </location>
</feature>
<dbReference type="EMBL" id="CABFNS010000760">
    <property type="protein sequence ID" value="VUC26900.1"/>
    <property type="molecule type" value="Genomic_DNA"/>
</dbReference>
<evidence type="ECO:0000259" key="6">
    <source>
        <dbReference type="PROSITE" id="PS51387"/>
    </source>
</evidence>
<gene>
    <name evidence="7" type="ORF">CLO192961_LOCUS199743</name>
</gene>
<feature type="signal peptide" evidence="5">
    <location>
        <begin position="1"/>
        <end position="29"/>
    </location>
</feature>
<dbReference type="SUPFAM" id="SSF56176">
    <property type="entry name" value="FAD-binding/transporter-associated domain-like"/>
    <property type="match status" value="1"/>
</dbReference>
<keyword evidence="4" id="KW-0560">Oxidoreductase</keyword>
<accession>A0ABY6U6Z6</accession>
<dbReference type="Gene3D" id="3.30.465.10">
    <property type="match status" value="1"/>
</dbReference>
<protein>
    <recommendedName>
        <fullName evidence="6">FAD-binding PCMH-type domain-containing protein</fullName>
    </recommendedName>
</protein>
<dbReference type="InterPro" id="IPR016169">
    <property type="entry name" value="FAD-bd_PCMH_sub2"/>
</dbReference>
<feature type="domain" description="FAD-binding PCMH-type" evidence="6">
    <location>
        <begin position="69"/>
        <end position="244"/>
    </location>
</feature>
<evidence type="ECO:0000313" key="8">
    <source>
        <dbReference type="Proteomes" id="UP000766486"/>
    </source>
</evidence>
<evidence type="ECO:0000256" key="1">
    <source>
        <dbReference type="ARBA" id="ARBA00005466"/>
    </source>
</evidence>
<evidence type="ECO:0000256" key="4">
    <source>
        <dbReference type="ARBA" id="ARBA00023002"/>
    </source>
</evidence>
<evidence type="ECO:0000313" key="7">
    <source>
        <dbReference type="EMBL" id="VUC26900.1"/>
    </source>
</evidence>
<sequence length="518" mass="55700">MFSYPSQRPMRGTAVALLSLMLLLSVSQAAKVGLPPCDALLESDVANRTHLPTSPIYNELVNGTWSPSVRKRSWCYVLPTSAEEVSQTITAIHSAGAGAGDWAVAIRSGGHGSDNSNNIEEGVTIDLSQLNSTTYHAESKTASIGPGGRWMSVYKELQKHGVAVTGGREGIVGVGGLILGGGVSWYSARQGLACDGVVNFEIVLASGEIVNANASSNADLWKALKGGSSNFGIVTRFDLETFPVTNLAIQRRRVSIDHAKEVVDAIVGFTNLDRSQAENAFIAVTQYDPKSQTSSIQLTEVNTMNNPNSSAYTAFRTIPTIPNTGIEIVSQSLPQSANRSQINAPDQSAGAGALTLINDPRVLNYCFEQYQQLVKDLSTLIGPQSFSTIFDLQPFPGYLGIISNEKGGNMLGLDRDSRNKVLFIASVIPVGPQAEVNARPAYQLVSEMNTRVEAFANSINANAVLRYLPYANSRQDVLGSYGFHNSEFMRAAADKYDPYGFFQKMVPGGFKISRVGRI</sequence>
<dbReference type="Proteomes" id="UP000766486">
    <property type="component" value="Unassembled WGS sequence"/>
</dbReference>
<name>A0ABY6U6Z6_BIOOC</name>
<evidence type="ECO:0000256" key="3">
    <source>
        <dbReference type="ARBA" id="ARBA00022827"/>
    </source>
</evidence>
<keyword evidence="8" id="KW-1185">Reference proteome</keyword>
<dbReference type="InterPro" id="IPR050416">
    <property type="entry name" value="FAD-linked_Oxidoreductase"/>
</dbReference>
<evidence type="ECO:0000256" key="5">
    <source>
        <dbReference type="SAM" id="SignalP"/>
    </source>
</evidence>
<dbReference type="Pfam" id="PF01565">
    <property type="entry name" value="FAD_binding_4"/>
    <property type="match status" value="1"/>
</dbReference>
<reference evidence="7 8" key="1">
    <citation type="submission" date="2019-06" db="EMBL/GenBank/DDBJ databases">
        <authorList>
            <person name="Broberg M."/>
        </authorList>
    </citation>
    <scope>NUCLEOTIDE SEQUENCE [LARGE SCALE GENOMIC DNA]</scope>
</reference>
<dbReference type="InterPro" id="IPR016166">
    <property type="entry name" value="FAD-bd_PCMH"/>
</dbReference>